<dbReference type="Pfam" id="PF01476">
    <property type="entry name" value="LysM"/>
    <property type="match status" value="1"/>
</dbReference>
<dbReference type="SUPFAM" id="SSF54106">
    <property type="entry name" value="LysM domain"/>
    <property type="match status" value="1"/>
</dbReference>
<organism evidence="3 4">
    <name type="scientific">Kumtagia ephedrae</name>
    <dbReference type="NCBI Taxonomy" id="2116701"/>
    <lineage>
        <taxon>Bacteria</taxon>
        <taxon>Pseudomonadati</taxon>
        <taxon>Pseudomonadota</taxon>
        <taxon>Alphaproteobacteria</taxon>
        <taxon>Hyphomicrobiales</taxon>
        <taxon>Phyllobacteriaceae</taxon>
        <taxon>Kumtagia</taxon>
    </lineage>
</organism>
<dbReference type="InterPro" id="IPR036779">
    <property type="entry name" value="LysM_dom_sf"/>
</dbReference>
<dbReference type="PANTHER" id="PTHR34700">
    <property type="entry name" value="POTASSIUM BINDING PROTEIN KBP"/>
    <property type="match status" value="1"/>
</dbReference>
<sequence length="172" mass="18394">MGMFDFMKSVGKKLGFGEDDDDAAKTEALKKELQSHNLGTDKVDVAVKGDKVVLKGVVKDQSAFEKAVIAVGNTLGVSSVEADELKVVAPESGLKLESTDMTALVKAATPAKAPVFYTVKKGDNLWKIAEAQYGKGKGAKNTIIFDANKPMLTHPDKIYPGQVLRIPDIETA</sequence>
<evidence type="ECO:0000259" key="1">
    <source>
        <dbReference type="PROSITE" id="PS50914"/>
    </source>
</evidence>
<dbReference type="PANTHER" id="PTHR34700:SF8">
    <property type="entry name" value="POTASSIUM BINDING PROTEIN KBP"/>
    <property type="match status" value="1"/>
</dbReference>
<dbReference type="SMART" id="SM00257">
    <property type="entry name" value="LysM"/>
    <property type="match status" value="1"/>
</dbReference>
<dbReference type="PROSITE" id="PS50914">
    <property type="entry name" value="BON"/>
    <property type="match status" value="1"/>
</dbReference>
<evidence type="ECO:0000259" key="2">
    <source>
        <dbReference type="PROSITE" id="PS51782"/>
    </source>
</evidence>
<keyword evidence="4" id="KW-1185">Reference proteome</keyword>
<gene>
    <name evidence="3" type="ORF">C7I84_21010</name>
</gene>
<protein>
    <submittedName>
        <fullName evidence="3">Peptidoglycan-binding protein LysM</fullName>
    </submittedName>
</protein>
<reference evidence="3 4" key="1">
    <citation type="submission" date="2018-03" db="EMBL/GenBank/DDBJ databases">
        <title>The draft genome of Mesorhizobium sp. 6GN-30.</title>
        <authorList>
            <person name="Liu L."/>
            <person name="Li L."/>
            <person name="Wang T."/>
            <person name="Zhang X."/>
            <person name="Liang L."/>
        </authorList>
    </citation>
    <scope>NUCLEOTIDE SEQUENCE [LARGE SCALE GENOMIC DNA]</scope>
    <source>
        <strain evidence="3 4">6GN30</strain>
    </source>
</reference>
<dbReference type="InterPro" id="IPR007055">
    <property type="entry name" value="BON_dom"/>
</dbReference>
<dbReference type="InterPro" id="IPR018392">
    <property type="entry name" value="LysM"/>
</dbReference>
<dbReference type="NCBIfam" id="NF008399">
    <property type="entry name" value="PRK11198.1"/>
    <property type="match status" value="1"/>
</dbReference>
<evidence type="ECO:0000313" key="3">
    <source>
        <dbReference type="EMBL" id="PSJ56351.1"/>
    </source>
</evidence>
<name>A0A2P7S1M1_9HYPH</name>
<dbReference type="InterPro" id="IPR052196">
    <property type="entry name" value="Bact_Kbp"/>
</dbReference>
<dbReference type="AlphaFoldDB" id="A0A2P7S1M1"/>
<dbReference type="OrthoDB" id="370541at2"/>
<dbReference type="EMBL" id="PXYK01000022">
    <property type="protein sequence ID" value="PSJ56351.1"/>
    <property type="molecule type" value="Genomic_DNA"/>
</dbReference>
<dbReference type="Gene3D" id="3.10.350.10">
    <property type="entry name" value="LysM domain"/>
    <property type="match status" value="1"/>
</dbReference>
<proteinExistence type="predicted"/>
<dbReference type="Pfam" id="PF04972">
    <property type="entry name" value="BON"/>
    <property type="match status" value="1"/>
</dbReference>
<feature type="domain" description="LysM" evidence="2">
    <location>
        <begin position="115"/>
        <end position="166"/>
    </location>
</feature>
<feature type="domain" description="BON" evidence="1">
    <location>
        <begin position="20"/>
        <end position="89"/>
    </location>
</feature>
<accession>A0A2P7S1M1</accession>
<dbReference type="RefSeq" id="WP_106774179.1">
    <property type="nucleotide sequence ID" value="NZ_PXYK01000022.1"/>
</dbReference>
<dbReference type="Proteomes" id="UP000241229">
    <property type="component" value="Unassembled WGS sequence"/>
</dbReference>
<dbReference type="PROSITE" id="PS51782">
    <property type="entry name" value="LYSM"/>
    <property type="match status" value="1"/>
</dbReference>
<evidence type="ECO:0000313" key="4">
    <source>
        <dbReference type="Proteomes" id="UP000241229"/>
    </source>
</evidence>
<comment type="caution">
    <text evidence="3">The sequence shown here is derived from an EMBL/GenBank/DDBJ whole genome shotgun (WGS) entry which is preliminary data.</text>
</comment>
<dbReference type="CDD" id="cd00118">
    <property type="entry name" value="LysM"/>
    <property type="match status" value="1"/>
</dbReference>